<dbReference type="EMBL" id="CP045201">
    <property type="protein sequence ID" value="QOL82511.1"/>
    <property type="molecule type" value="Genomic_DNA"/>
</dbReference>
<protein>
    <submittedName>
        <fullName evidence="7">Amino acid permease</fullName>
    </submittedName>
</protein>
<keyword evidence="3 5" id="KW-1133">Transmembrane helix</keyword>
<reference evidence="7 8" key="1">
    <citation type="submission" date="2019-10" db="EMBL/GenBank/DDBJ databases">
        <title>Pseudopuniceibacterium sp. HQ09 islated from Antarctica.</title>
        <authorList>
            <person name="Liao L."/>
            <person name="Su S."/>
            <person name="Chen B."/>
            <person name="Yu Y."/>
        </authorList>
    </citation>
    <scope>NUCLEOTIDE SEQUENCE [LARGE SCALE GENOMIC DNA]</scope>
    <source>
        <strain evidence="7 8">HQ09</strain>
    </source>
</reference>
<proteinExistence type="predicted"/>
<organism evidence="7 8">
    <name type="scientific">Pseudooceanicola spongiae</name>
    <dbReference type="NCBI Taxonomy" id="2613965"/>
    <lineage>
        <taxon>Bacteria</taxon>
        <taxon>Pseudomonadati</taxon>
        <taxon>Pseudomonadota</taxon>
        <taxon>Alphaproteobacteria</taxon>
        <taxon>Rhodobacterales</taxon>
        <taxon>Paracoccaceae</taxon>
        <taxon>Pseudooceanicola</taxon>
    </lineage>
</organism>
<keyword evidence="4 5" id="KW-0472">Membrane</keyword>
<dbReference type="InterPro" id="IPR050367">
    <property type="entry name" value="APC_superfamily"/>
</dbReference>
<feature type="transmembrane region" description="Helical" evidence="5">
    <location>
        <begin position="56"/>
        <end position="79"/>
    </location>
</feature>
<feature type="transmembrane region" description="Helical" evidence="5">
    <location>
        <begin position="28"/>
        <end position="50"/>
    </location>
</feature>
<dbReference type="Gene3D" id="1.20.1740.10">
    <property type="entry name" value="Amino acid/polyamine transporter I"/>
    <property type="match status" value="1"/>
</dbReference>
<dbReference type="Proteomes" id="UP000594118">
    <property type="component" value="Chromosome"/>
</dbReference>
<feature type="transmembrane region" description="Helical" evidence="5">
    <location>
        <begin position="141"/>
        <end position="162"/>
    </location>
</feature>
<dbReference type="GO" id="GO:0055085">
    <property type="term" value="P:transmembrane transport"/>
    <property type="evidence" value="ECO:0007669"/>
    <property type="project" value="InterPro"/>
</dbReference>
<feature type="transmembrane region" description="Helical" evidence="5">
    <location>
        <begin position="242"/>
        <end position="263"/>
    </location>
</feature>
<dbReference type="PIRSF" id="PIRSF006060">
    <property type="entry name" value="AA_transporter"/>
    <property type="match status" value="1"/>
</dbReference>
<feature type="transmembrane region" description="Helical" evidence="5">
    <location>
        <begin position="351"/>
        <end position="368"/>
    </location>
</feature>
<comment type="subcellular location">
    <subcellularLocation>
        <location evidence="1">Membrane</location>
        <topology evidence="1">Multi-pass membrane protein</topology>
    </subcellularLocation>
</comment>
<evidence type="ECO:0000256" key="5">
    <source>
        <dbReference type="SAM" id="Phobius"/>
    </source>
</evidence>
<feature type="domain" description="Amino acid permease/ SLC12A" evidence="6">
    <location>
        <begin position="27"/>
        <end position="424"/>
    </location>
</feature>
<dbReference type="GO" id="GO:0016020">
    <property type="term" value="C:membrane"/>
    <property type="evidence" value="ECO:0007669"/>
    <property type="project" value="UniProtKB-SubCell"/>
</dbReference>
<dbReference type="InterPro" id="IPR004841">
    <property type="entry name" value="AA-permease/SLC12A_dom"/>
</dbReference>
<sequence>MTTHHNTAIDPPTGATGLTGNSVSMAHIVFFVVAAAAPLTAVVGATPPAFAFGSGVGVPGAFVVTGLIYLMFAVGFTAMSRHVGNAGAFYTYITRGLGKPLGVGGAVMALATYAAVQVAIYGLFSVFMGGAMASLGLELPWYVWGLLALAAVTVCGQFNIAVSGRILGVCMVAEIVILLLMNIGIVIGGGAEGLTLSGFRPSEVFGPGLGVTLVFVIGSFIGFEATAIFGEEAHEPAKTIPRATYVAVGLITAFYAFSTWAIVQYYGPSNVVEVANASLDGFYFGAIEAILGAWASQVMNILLITSLFACVLSFHNTLNRYFFALGREGLAWSGLARVHPRHASPHMAGRVQALIVAGILIAFAAFGADPYLLVFSWMSAFAVIGILAVQIIVSLSVIAFFRKTPNGYSMFTTTIAPAIAALCLTGLFLQVSVNLELLAGSGNPIVACFPLIILGLGLAGAVFAMRMRQSNPAIYDRLGNAFE</sequence>
<dbReference type="AlphaFoldDB" id="A0A7L9WQC9"/>
<keyword evidence="8" id="KW-1185">Reference proteome</keyword>
<feature type="transmembrane region" description="Helical" evidence="5">
    <location>
        <begin position="100"/>
        <end position="121"/>
    </location>
</feature>
<feature type="transmembrane region" description="Helical" evidence="5">
    <location>
        <begin position="408"/>
        <end position="432"/>
    </location>
</feature>
<evidence type="ECO:0000256" key="4">
    <source>
        <dbReference type="ARBA" id="ARBA00023136"/>
    </source>
</evidence>
<dbReference type="PANTHER" id="PTHR42770:SF16">
    <property type="entry name" value="AMINO ACID PERMEASE"/>
    <property type="match status" value="1"/>
</dbReference>
<feature type="transmembrane region" description="Helical" evidence="5">
    <location>
        <begin position="169"/>
        <end position="189"/>
    </location>
</feature>
<dbReference type="KEGG" id="pshq:F3W81_17805"/>
<evidence type="ECO:0000256" key="3">
    <source>
        <dbReference type="ARBA" id="ARBA00022989"/>
    </source>
</evidence>
<evidence type="ECO:0000259" key="6">
    <source>
        <dbReference type="Pfam" id="PF00324"/>
    </source>
</evidence>
<keyword evidence="2 5" id="KW-0812">Transmembrane</keyword>
<dbReference type="Pfam" id="PF00324">
    <property type="entry name" value="AA_permease"/>
    <property type="match status" value="1"/>
</dbReference>
<gene>
    <name evidence="7" type="ORF">F3W81_17805</name>
</gene>
<evidence type="ECO:0000256" key="1">
    <source>
        <dbReference type="ARBA" id="ARBA00004141"/>
    </source>
</evidence>
<evidence type="ECO:0000256" key="2">
    <source>
        <dbReference type="ARBA" id="ARBA00022692"/>
    </source>
</evidence>
<feature type="transmembrane region" description="Helical" evidence="5">
    <location>
        <begin position="209"/>
        <end position="230"/>
    </location>
</feature>
<evidence type="ECO:0000313" key="8">
    <source>
        <dbReference type="Proteomes" id="UP000594118"/>
    </source>
</evidence>
<name>A0A7L9WQC9_9RHOB</name>
<dbReference type="PANTHER" id="PTHR42770">
    <property type="entry name" value="AMINO ACID TRANSPORTER-RELATED"/>
    <property type="match status" value="1"/>
</dbReference>
<accession>A0A7L9WQC9</accession>
<dbReference type="RefSeq" id="WP_193080695.1">
    <property type="nucleotide sequence ID" value="NZ_CP045201.1"/>
</dbReference>
<feature type="transmembrane region" description="Helical" evidence="5">
    <location>
        <begin position="444"/>
        <end position="465"/>
    </location>
</feature>
<evidence type="ECO:0000313" key="7">
    <source>
        <dbReference type="EMBL" id="QOL82511.1"/>
    </source>
</evidence>
<feature type="transmembrane region" description="Helical" evidence="5">
    <location>
        <begin position="283"/>
        <end position="312"/>
    </location>
</feature>
<feature type="transmembrane region" description="Helical" evidence="5">
    <location>
        <begin position="374"/>
        <end position="401"/>
    </location>
</feature>